<proteinExistence type="predicted"/>
<sequence>MIRILMGSYGSGKTEISINLALKLKSSGKDVSLVDLDVVTPYFRLRDLKKELKEIGIRVVTVEDNLRYSDLPIIPKNTDWLSSEEAVIDTGGESGAKAVGALRHLMNGKETHTYFVVNAFRPFCERPEDIIENLEKISTLSRMKIDFLINNSNLGDMTTSEAVLEGERIVSEVSRKTGIKVLFTVVPEELIDLPETEYPLFIIRRFMKRKLGIGGMRT</sequence>
<evidence type="ECO:0000259" key="1">
    <source>
        <dbReference type="Pfam" id="PF01656"/>
    </source>
</evidence>
<dbReference type="Gene3D" id="3.40.50.300">
    <property type="entry name" value="P-loop containing nucleotide triphosphate hydrolases"/>
    <property type="match status" value="1"/>
</dbReference>
<dbReference type="EMBL" id="LGFG01000002">
    <property type="protein sequence ID" value="KUK23838.1"/>
    <property type="molecule type" value="Genomic_DNA"/>
</dbReference>
<dbReference type="AlphaFoldDB" id="A0A101ES14"/>
<comment type="caution">
    <text evidence="2">The sequence shown here is derived from an EMBL/GenBank/DDBJ whole genome shotgun (WGS) entry which is preliminary data.</text>
</comment>
<gene>
    <name evidence="2" type="ORF">XD57_0081</name>
</gene>
<organism evidence="2 3">
    <name type="scientific">Thermotoga petrophila</name>
    <dbReference type="NCBI Taxonomy" id="93929"/>
    <lineage>
        <taxon>Bacteria</taxon>
        <taxon>Thermotogati</taxon>
        <taxon>Thermotogota</taxon>
        <taxon>Thermotogae</taxon>
        <taxon>Thermotogales</taxon>
        <taxon>Thermotogaceae</taxon>
        <taxon>Thermotoga</taxon>
    </lineage>
</organism>
<feature type="domain" description="CobQ/CobB/MinD/ParA nucleotide binding" evidence="1">
    <location>
        <begin position="10"/>
        <end position="136"/>
    </location>
</feature>
<name>A0A101ES14_9THEM</name>
<protein>
    <recommendedName>
        <fullName evidence="1">CobQ/CobB/MinD/ParA nucleotide binding domain-containing protein</fullName>
    </recommendedName>
</protein>
<dbReference type="InterPro" id="IPR027417">
    <property type="entry name" value="P-loop_NTPase"/>
</dbReference>
<dbReference type="InterPro" id="IPR002586">
    <property type="entry name" value="CobQ/CobB/MinD/ParA_Nub-bd_dom"/>
</dbReference>
<reference evidence="2 3" key="1">
    <citation type="journal article" date="2015" name="MBio">
        <title>Genome-Resolved Metagenomic Analysis Reveals Roles for Candidate Phyla and Other Microbial Community Members in Biogeochemical Transformations in Oil Reservoirs.</title>
        <authorList>
            <person name="Hu P."/>
            <person name="Tom L."/>
            <person name="Singh A."/>
            <person name="Thomas B.C."/>
            <person name="Baker B.J."/>
            <person name="Piceno Y.M."/>
            <person name="Andersen G.L."/>
            <person name="Banfield J.F."/>
        </authorList>
    </citation>
    <scope>NUCLEOTIDE SEQUENCE [LARGE SCALE GENOMIC DNA]</scope>
    <source>
        <strain evidence="2">46_26</strain>
    </source>
</reference>
<dbReference type="SUPFAM" id="SSF52540">
    <property type="entry name" value="P-loop containing nucleoside triphosphate hydrolases"/>
    <property type="match status" value="1"/>
</dbReference>
<dbReference type="Pfam" id="PF01656">
    <property type="entry name" value="CbiA"/>
    <property type="match status" value="1"/>
</dbReference>
<accession>A0A101ES14</accession>
<evidence type="ECO:0000313" key="2">
    <source>
        <dbReference type="EMBL" id="KUK23838.1"/>
    </source>
</evidence>
<dbReference type="PATRIC" id="fig|93930.3.peg.280"/>
<dbReference type="Proteomes" id="UP000058636">
    <property type="component" value="Unassembled WGS sequence"/>
</dbReference>
<evidence type="ECO:0000313" key="3">
    <source>
        <dbReference type="Proteomes" id="UP000058636"/>
    </source>
</evidence>